<comment type="subcellular location">
    <subcellularLocation>
        <location evidence="1">Membrane</location>
        <topology evidence="1">Multi-pass membrane protein</topology>
    </subcellularLocation>
</comment>
<dbReference type="eggNOG" id="KOG2490">
    <property type="taxonomic scope" value="Eukaryota"/>
</dbReference>
<evidence type="ECO:0000256" key="6">
    <source>
        <dbReference type="SAM" id="MobiDB-lite"/>
    </source>
</evidence>
<feature type="compositionally biased region" description="Basic and acidic residues" evidence="6">
    <location>
        <begin position="201"/>
        <end position="213"/>
    </location>
</feature>
<evidence type="ECO:0000313" key="8">
    <source>
        <dbReference type="EMBL" id="EKD03720.1"/>
    </source>
</evidence>
<feature type="transmembrane region" description="Helical" evidence="7">
    <location>
        <begin position="409"/>
        <end position="436"/>
    </location>
</feature>
<dbReference type="InParanoid" id="K1VHZ3"/>
<dbReference type="EMBL" id="AMBO01000241">
    <property type="protein sequence ID" value="EKD03720.1"/>
    <property type="molecule type" value="Genomic_DNA"/>
</dbReference>
<organism evidence="8 9">
    <name type="scientific">Trichosporon asahii var. asahii (strain CBS 8904)</name>
    <name type="common">Yeast</name>
    <dbReference type="NCBI Taxonomy" id="1220162"/>
    <lineage>
        <taxon>Eukaryota</taxon>
        <taxon>Fungi</taxon>
        <taxon>Dikarya</taxon>
        <taxon>Basidiomycota</taxon>
        <taxon>Agaricomycotina</taxon>
        <taxon>Tremellomycetes</taxon>
        <taxon>Trichosporonales</taxon>
        <taxon>Trichosporonaceae</taxon>
        <taxon>Trichosporon</taxon>
    </lineage>
</organism>
<evidence type="ECO:0000256" key="2">
    <source>
        <dbReference type="ARBA" id="ARBA00008803"/>
    </source>
</evidence>
<protein>
    <recommendedName>
        <fullName evidence="10">DUF747-domain-containing protein</fullName>
    </recommendedName>
</protein>
<accession>K1VHZ3</accession>
<evidence type="ECO:0000256" key="7">
    <source>
        <dbReference type="SAM" id="Phobius"/>
    </source>
</evidence>
<dbReference type="HOGENOM" id="CLU_003655_1_2_1"/>
<comment type="caution">
    <text evidence="8">The sequence shown here is derived from an EMBL/GenBank/DDBJ whole genome shotgun (WGS) entry which is preliminary data.</text>
</comment>
<dbReference type="FunCoup" id="K1VHZ3">
    <property type="interactions" value="56"/>
</dbReference>
<keyword evidence="4 7" id="KW-1133">Transmembrane helix</keyword>
<keyword evidence="5 7" id="KW-0472">Membrane</keyword>
<dbReference type="PANTHER" id="PTHR13317:SF4">
    <property type="entry name" value="TRANSMEMBRANE ANTERIOR POSTERIOR TRANSFORMATION PROTEIN 1 HOMOLOG"/>
    <property type="match status" value="1"/>
</dbReference>
<feature type="region of interest" description="Disordered" evidence="6">
    <location>
        <begin position="671"/>
        <end position="707"/>
    </location>
</feature>
<dbReference type="OMA" id="VMIYQMI"/>
<feature type="region of interest" description="Disordered" evidence="6">
    <location>
        <begin position="82"/>
        <end position="234"/>
    </location>
</feature>
<name>K1VHZ3_TRIAC</name>
<feature type="transmembrane region" description="Helical" evidence="7">
    <location>
        <begin position="554"/>
        <end position="576"/>
    </location>
</feature>
<proteinExistence type="inferred from homology"/>
<feature type="transmembrane region" description="Helical" evidence="7">
    <location>
        <begin position="596"/>
        <end position="625"/>
    </location>
</feature>
<feature type="compositionally biased region" description="Polar residues" evidence="6">
    <location>
        <begin position="191"/>
        <end position="200"/>
    </location>
</feature>
<evidence type="ECO:0000313" key="9">
    <source>
        <dbReference type="Proteomes" id="UP000006757"/>
    </source>
</evidence>
<dbReference type="PANTHER" id="PTHR13317">
    <property type="entry name" value="TRANSMEMBRANE ANTERIOR POSTERIOR TRANSFORMATION PROTEIN 1 HOMOLOG"/>
    <property type="match status" value="1"/>
</dbReference>
<dbReference type="STRING" id="1220162.K1VHZ3"/>
<evidence type="ECO:0000256" key="4">
    <source>
        <dbReference type="ARBA" id="ARBA00022989"/>
    </source>
</evidence>
<evidence type="ECO:0000256" key="1">
    <source>
        <dbReference type="ARBA" id="ARBA00004141"/>
    </source>
</evidence>
<comment type="similarity">
    <text evidence="2">Belongs to the TAPT1 family.</text>
</comment>
<evidence type="ECO:0000256" key="5">
    <source>
        <dbReference type="ARBA" id="ARBA00023136"/>
    </source>
</evidence>
<reference evidence="8 9" key="1">
    <citation type="journal article" date="2012" name="Eukaryot. Cell">
        <title>Genome sequence of the Trichosporon asahii environmental strain CBS 8904.</title>
        <authorList>
            <person name="Yang R.Y."/>
            <person name="Li H.T."/>
            <person name="Zhu H."/>
            <person name="Zhou G.P."/>
            <person name="Wang M."/>
            <person name="Wang L."/>
        </authorList>
    </citation>
    <scope>NUCLEOTIDE SEQUENCE [LARGE SCALE GENOMIC DNA]</scope>
    <source>
        <strain evidence="8 9">CBS 8904</strain>
    </source>
</reference>
<evidence type="ECO:0000256" key="3">
    <source>
        <dbReference type="ARBA" id="ARBA00022692"/>
    </source>
</evidence>
<dbReference type="InterPro" id="IPR008010">
    <property type="entry name" value="Tatp1"/>
</dbReference>
<keyword evidence="9" id="KW-1185">Reference proteome</keyword>
<dbReference type="Pfam" id="PF05346">
    <property type="entry name" value="DUF747"/>
    <property type="match status" value="1"/>
</dbReference>
<dbReference type="GO" id="GO:0005789">
    <property type="term" value="C:endoplasmic reticulum membrane"/>
    <property type="evidence" value="ECO:0007669"/>
    <property type="project" value="TreeGrafter"/>
</dbReference>
<evidence type="ECO:0008006" key="10">
    <source>
        <dbReference type="Google" id="ProtNLM"/>
    </source>
</evidence>
<keyword evidence="3 7" id="KW-0812">Transmembrane</keyword>
<gene>
    <name evidence="8" type="ORF">A1Q2_01946</name>
</gene>
<dbReference type="AlphaFoldDB" id="K1VHZ3"/>
<dbReference type="OrthoDB" id="29023at2759"/>
<dbReference type="Proteomes" id="UP000006757">
    <property type="component" value="Unassembled WGS sequence"/>
</dbReference>
<sequence length="724" mass="81133">MWGCGEGVVEVSGLESGVRGRHQASWPGASELSVISFPIALALPAFLRRRNMAEDWTPPWKRDDGVQDPHEVEVSALEDALTVPRPESASTLTAQSAGEYDMDIDDELPTTYSSLPPSPRASEYSRRLDISELQSAFNRADPSPRRPFASLSDGESDTQEFWPARSRRQTLDYANRPSLDTLQKPRRHTLSRTSSNTTRQELTKETTRLKPEPEVDEPASPVEDTTPPNRVKETKPGLSLWDLLRDEDAAEQWEGWIADGKWERIANFLAVPLVVEKVTLFGALLCFDGFLYNFTILPIRATFAASRIISRLVRRQSVTPIPPAHVQSLMRMALIVIPAIILLCGTDTSKMYHSVRGQDTIKLYVIFNALEIGDRLCCAFGQDVIDTLFARDTLTYTDKRRKRDHVRPVFFFTLSLAYVFVHTLIFFYMLISLNVAINSYDYTLISLLISNQFVEIKGYIVERFQLGLMLVVISLRNMIEMAGSDLAFLPRSFVRGKSLLERILSHAFIAKFNHVRATVYGRFTDILAKDVLLAGTYKTEGRNKKKSPLVSRRLGIANIPLAVLVVRIGAQIFGMLTSSGHAVDGEALSSGLFWTALKWVIGILVTATAWGCLVVVKLLLGLGLLSYSALRQAGMEEREAEDEVNNFGRDPVGVSKEEMAYHKEVSQYLSQPADDLPDHPSAPISAADPATPRPTHTALPKPQGKKKNWKLEDVERWTMVKRIW</sequence>